<evidence type="ECO:0000313" key="8">
    <source>
        <dbReference type="Proteomes" id="UP001057580"/>
    </source>
</evidence>
<proteinExistence type="predicted"/>
<name>A0A9E7R2G1_9EURY</name>
<dbReference type="SUPFAM" id="SSF53187">
    <property type="entry name" value="Zn-dependent exopeptidases"/>
    <property type="match status" value="1"/>
</dbReference>
<sequence length="366" mass="40014">MMDPERLDPPAPTVPDRPRTFRYDGEVRPGETRHLRYEVGETYHGAAVEVPVTIVNGARPGPRLFVSAAIHGDELNGVKVAQEVAARYDPDDLAGTLVVVHVANVPGFQAQQRYLPISDQDLNRAFPGRESGTTASRMAHALWEAFYSRCDLGLDLHTSTRNRTTMYHVRADLSSPDVGRLVWAFGANVALNGAGDEGSLRKAATEAGIPTVTVEMGKAHRFQPVLIAKAVAGIDNVLRTYGMVDGEVTAPDWFLSTGEPGDKAWLRADTGGLVDMQWGPYPFVHTGETICTVTDHFRKEERVVEAPFTGLLVGVLENPVALPGHPLCHLVRVDEETAEEIEREIATGEFDGYRANGTVWRAPEQT</sequence>
<evidence type="ECO:0000256" key="5">
    <source>
        <dbReference type="SAM" id="MobiDB-lite"/>
    </source>
</evidence>
<dbReference type="EMBL" id="CP104003">
    <property type="protein sequence ID" value="UWM53603.1"/>
    <property type="molecule type" value="Genomic_DNA"/>
</dbReference>
<evidence type="ECO:0000256" key="4">
    <source>
        <dbReference type="ARBA" id="ARBA00022833"/>
    </source>
</evidence>
<evidence type="ECO:0000313" key="7">
    <source>
        <dbReference type="EMBL" id="UWM53603.1"/>
    </source>
</evidence>
<dbReference type="GO" id="GO:0016788">
    <property type="term" value="F:hydrolase activity, acting on ester bonds"/>
    <property type="evidence" value="ECO:0007669"/>
    <property type="project" value="InterPro"/>
</dbReference>
<dbReference type="InterPro" id="IPR043795">
    <property type="entry name" value="N-alpha-Ac-DABA-like"/>
</dbReference>
<evidence type="ECO:0000256" key="3">
    <source>
        <dbReference type="ARBA" id="ARBA00022801"/>
    </source>
</evidence>
<dbReference type="Proteomes" id="UP001057580">
    <property type="component" value="Chromosome"/>
</dbReference>
<dbReference type="KEGG" id="ssai:N0B31_15840"/>
<dbReference type="InterPro" id="IPR055438">
    <property type="entry name" value="AstE_AspA_cat"/>
</dbReference>
<keyword evidence="8" id="KW-1185">Reference proteome</keyword>
<dbReference type="PANTHER" id="PTHR37326">
    <property type="entry name" value="BLL3975 PROTEIN"/>
    <property type="match status" value="1"/>
</dbReference>
<dbReference type="PANTHER" id="PTHR37326:SF1">
    <property type="entry name" value="BLL3975 PROTEIN"/>
    <property type="match status" value="1"/>
</dbReference>
<dbReference type="AlphaFoldDB" id="A0A9E7R2G1"/>
<keyword evidence="3" id="KW-0378">Hydrolase</keyword>
<comment type="cofactor">
    <cofactor evidence="1">
        <name>Zn(2+)</name>
        <dbReference type="ChEBI" id="CHEBI:29105"/>
    </cofactor>
</comment>
<dbReference type="GeneID" id="74943924"/>
<evidence type="ECO:0000256" key="1">
    <source>
        <dbReference type="ARBA" id="ARBA00001947"/>
    </source>
</evidence>
<gene>
    <name evidence="7" type="ORF">N0B31_15840</name>
</gene>
<dbReference type="RefSeq" id="WP_260592597.1">
    <property type="nucleotide sequence ID" value="NZ_CP104003.1"/>
</dbReference>
<protein>
    <submittedName>
        <fullName evidence="7">Succinylglutamate desuccinylase/aspartoacylase family protein</fullName>
    </submittedName>
</protein>
<evidence type="ECO:0000256" key="2">
    <source>
        <dbReference type="ARBA" id="ARBA00022723"/>
    </source>
</evidence>
<organism evidence="7 8">
    <name type="scientific">Salinirubellus salinus</name>
    <dbReference type="NCBI Taxonomy" id="1364945"/>
    <lineage>
        <taxon>Archaea</taxon>
        <taxon>Methanobacteriati</taxon>
        <taxon>Methanobacteriota</taxon>
        <taxon>Stenosarchaea group</taxon>
        <taxon>Halobacteria</taxon>
        <taxon>Halobacteriales</taxon>
        <taxon>Natronomonadaceae</taxon>
        <taxon>Salinirubellus</taxon>
    </lineage>
</organism>
<dbReference type="Gene3D" id="3.40.630.10">
    <property type="entry name" value="Zn peptidases"/>
    <property type="match status" value="1"/>
</dbReference>
<feature type="compositionally biased region" description="Basic and acidic residues" evidence="5">
    <location>
        <begin position="16"/>
        <end position="25"/>
    </location>
</feature>
<reference evidence="7" key="1">
    <citation type="submission" date="2022-09" db="EMBL/GenBank/DDBJ databases">
        <title>Diverse halophilic archaea isolated from saline environments.</title>
        <authorList>
            <person name="Cui H.-L."/>
        </authorList>
    </citation>
    <scope>NUCLEOTIDE SEQUENCE</scope>
    <source>
        <strain evidence="7">ZS-35-S2</strain>
    </source>
</reference>
<keyword evidence="2" id="KW-0479">Metal-binding</keyword>
<feature type="region of interest" description="Disordered" evidence="5">
    <location>
        <begin position="1"/>
        <end position="25"/>
    </location>
</feature>
<feature type="domain" description="Succinylglutamate desuccinylase/Aspartoacylase catalytic" evidence="6">
    <location>
        <begin position="60"/>
        <end position="240"/>
    </location>
</feature>
<dbReference type="GO" id="GO:0016811">
    <property type="term" value="F:hydrolase activity, acting on carbon-nitrogen (but not peptide) bonds, in linear amides"/>
    <property type="evidence" value="ECO:0007669"/>
    <property type="project" value="InterPro"/>
</dbReference>
<dbReference type="InterPro" id="IPR053138">
    <property type="entry name" value="N-alpha-Ac-DABA_deacetylase"/>
</dbReference>
<evidence type="ECO:0000259" key="6">
    <source>
        <dbReference type="Pfam" id="PF24827"/>
    </source>
</evidence>
<dbReference type="GO" id="GO:0046872">
    <property type="term" value="F:metal ion binding"/>
    <property type="evidence" value="ECO:0007669"/>
    <property type="project" value="UniProtKB-KW"/>
</dbReference>
<keyword evidence="4" id="KW-0862">Zinc</keyword>
<dbReference type="Pfam" id="PF24827">
    <property type="entry name" value="AstE_AspA_cat"/>
    <property type="match status" value="1"/>
</dbReference>
<dbReference type="CDD" id="cd06251">
    <property type="entry name" value="M14_ASTE_ASPA-like"/>
    <property type="match status" value="1"/>
</dbReference>
<accession>A0A9E7R2G1</accession>
<dbReference type="PIRSF" id="PIRSF039012">
    <property type="entry name" value="ASP"/>
    <property type="match status" value="1"/>
</dbReference>